<dbReference type="AlphaFoldDB" id="A0A3M3WRZ6"/>
<evidence type="ECO:0000313" key="2">
    <source>
        <dbReference type="Proteomes" id="UP000274541"/>
    </source>
</evidence>
<dbReference type="Proteomes" id="UP000274541">
    <property type="component" value="Unassembled WGS sequence"/>
</dbReference>
<sequence>MIKSMFASSKTDLIDISKSQNKINELMLGLIQEIITLNTMSYSFLAAVIGELEQRAKSGWTDSEGRFQELSETGQQFAGKAHDIFCKIAEGSKSTQTRIDLNKQDIDNLKNDFIAKAEVVQQSRQDIDNIKSVLTHKTAVVAKQSKDIGQIHSVLESKTERLASIDKLLETKSERLSSIDKLLASKADRLASIDKLLEEKSTVDQSQDMAIKQILQALEDGQRLDQQRVLEIHSLSQALEAQTERTSAAINVLQAGQAKAVRGVYAASTVAVISAGVTGLRLLGVL</sequence>
<name>A0A3M3WRZ6_PSEAP</name>
<protein>
    <submittedName>
        <fullName evidence="1">Uncharacterized protein</fullName>
    </submittedName>
</protein>
<dbReference type="EMBL" id="RBPX01000301">
    <property type="protein sequence ID" value="RMO60566.1"/>
    <property type="molecule type" value="Genomic_DNA"/>
</dbReference>
<evidence type="ECO:0000313" key="1">
    <source>
        <dbReference type="EMBL" id="RMO60566.1"/>
    </source>
</evidence>
<gene>
    <name evidence="1" type="ORF">ALQ37_00800</name>
</gene>
<proteinExistence type="predicted"/>
<accession>A0A3M3WRZ6</accession>
<organism evidence="1 2">
    <name type="scientific">Pseudomonas syringae pv. aptata</name>
    <dbReference type="NCBI Taxonomy" id="83167"/>
    <lineage>
        <taxon>Bacteria</taxon>
        <taxon>Pseudomonadati</taxon>
        <taxon>Pseudomonadota</taxon>
        <taxon>Gammaproteobacteria</taxon>
        <taxon>Pseudomonadales</taxon>
        <taxon>Pseudomonadaceae</taxon>
        <taxon>Pseudomonas</taxon>
        <taxon>Pseudomonas syringae</taxon>
    </lineage>
</organism>
<reference evidence="1 2" key="1">
    <citation type="submission" date="2018-08" db="EMBL/GenBank/DDBJ databases">
        <title>Recombination of ecologically and evolutionarily significant loci maintains genetic cohesion in the Pseudomonas syringae species complex.</title>
        <authorList>
            <person name="Dillon M."/>
            <person name="Thakur S."/>
            <person name="Almeida R.N.D."/>
            <person name="Weir B.S."/>
            <person name="Guttman D.S."/>
        </authorList>
    </citation>
    <scope>NUCLEOTIDE SEQUENCE [LARGE SCALE GENOMIC DNA]</scope>
    <source>
        <strain evidence="1 2">ICMP 4388</strain>
    </source>
</reference>
<comment type="caution">
    <text evidence="1">The sequence shown here is derived from an EMBL/GenBank/DDBJ whole genome shotgun (WGS) entry which is preliminary data.</text>
</comment>